<sequence length="326" mass="35296">MILAQGMALPGRRHDEAAQVGMPVETDAEHVPDFALVPVGGGADGNDAGERRIGLRQGDFQPDIGVALQRDEVIDDRVGACRHAVTVLPDPFIDGGQVEQQGIGAVDFRTEVADRLHEDSGGQPQGGNAVSGGLLDEGLAAEAPAQGRDDARHLVVEVLDHRRHLAEHRTGNHHQVGLAGAGADHFGTETGDVEAAGEGHGFQVEDDEEDRDEIEADGKTELGAAHRNDAGFVRLLRRRGAAGAAFPQEGGQGEHRAHDDQHQLEIEQERPKIGMWNASGTHRKHHPSRRRMYHKAGYTFVKRSRVVNRNHGSRPKPASIELPRDR</sequence>
<name>Q7R783_PLAYO</name>
<gene>
    <name evidence="2" type="ORF">PY07705</name>
</gene>
<evidence type="ECO:0000313" key="3">
    <source>
        <dbReference type="Proteomes" id="UP000008553"/>
    </source>
</evidence>
<dbReference type="Proteomes" id="UP000008553">
    <property type="component" value="Unassembled WGS sequence"/>
</dbReference>
<proteinExistence type="predicted"/>
<dbReference type="PaxDb" id="73239-Q7R783"/>
<comment type="caution">
    <text evidence="2">The sequence shown here is derived from an EMBL/GenBank/DDBJ whole genome shotgun (WGS) entry which is preliminary data.</text>
</comment>
<feature type="compositionally biased region" description="Basic residues" evidence="1">
    <location>
        <begin position="302"/>
        <end position="314"/>
    </location>
</feature>
<feature type="compositionally biased region" description="Basic and acidic residues" evidence="1">
    <location>
        <begin position="252"/>
        <end position="263"/>
    </location>
</feature>
<accession>Q7R783</accession>
<protein>
    <submittedName>
        <fullName evidence="2">Uncharacterized protein</fullName>
    </submittedName>
</protein>
<dbReference type="AlphaFoldDB" id="Q7R783"/>
<evidence type="ECO:0000313" key="2">
    <source>
        <dbReference type="EMBL" id="EAA20222.1"/>
    </source>
</evidence>
<reference evidence="2 3" key="1">
    <citation type="journal article" date="2002" name="Nature">
        <title>Genome sequence and comparative analysis of the model rodent malaria parasite Plasmodium yoelii yoelii.</title>
        <authorList>
            <person name="Carlton J.M."/>
            <person name="Angiuoli S.V."/>
            <person name="Suh B.B."/>
            <person name="Kooij T.W."/>
            <person name="Pertea M."/>
            <person name="Silva J.C."/>
            <person name="Ermolaeva M.D."/>
            <person name="Allen J.E."/>
            <person name="Selengut J.D."/>
            <person name="Koo H.L."/>
            <person name="Peterson J.D."/>
            <person name="Pop M."/>
            <person name="Kosack D.S."/>
            <person name="Shumway M.F."/>
            <person name="Bidwell S.L."/>
            <person name="Shallom S.J."/>
            <person name="van Aken S.E."/>
            <person name="Riedmuller S.B."/>
            <person name="Feldblyum T.V."/>
            <person name="Cho J.K."/>
            <person name="Quackenbush J."/>
            <person name="Sedegah M."/>
            <person name="Shoaibi A."/>
            <person name="Cummings L.M."/>
            <person name="Florens L."/>
            <person name="Yates J.R."/>
            <person name="Raine J.D."/>
            <person name="Sinden R.E."/>
            <person name="Harris M.A."/>
            <person name="Cunningham D.A."/>
            <person name="Preiser P.R."/>
            <person name="Bergman L.W."/>
            <person name="Vaidya A.B."/>
            <person name="van Lin L.H."/>
            <person name="Janse C.J."/>
            <person name="Waters A.P."/>
            <person name="Smith H.O."/>
            <person name="White O.R."/>
            <person name="Salzberg S.L."/>
            <person name="Venter J.C."/>
            <person name="Fraser C.M."/>
            <person name="Hoffman S.L."/>
            <person name="Gardner M.J."/>
            <person name="Carucci D.J."/>
        </authorList>
    </citation>
    <scope>NUCLEOTIDE SEQUENCE [LARGE SCALE GENOMIC DNA]</scope>
    <source>
        <strain evidence="2 3">17XNL</strain>
    </source>
</reference>
<evidence type="ECO:0000256" key="1">
    <source>
        <dbReference type="SAM" id="MobiDB-lite"/>
    </source>
</evidence>
<organism evidence="2 3">
    <name type="scientific">Plasmodium yoelii yoelii</name>
    <dbReference type="NCBI Taxonomy" id="73239"/>
    <lineage>
        <taxon>Eukaryota</taxon>
        <taxon>Sar</taxon>
        <taxon>Alveolata</taxon>
        <taxon>Apicomplexa</taxon>
        <taxon>Aconoidasida</taxon>
        <taxon>Haemosporida</taxon>
        <taxon>Plasmodiidae</taxon>
        <taxon>Plasmodium</taxon>
        <taxon>Plasmodium (Vinckeia)</taxon>
    </lineage>
</organism>
<dbReference type="InParanoid" id="Q7R783"/>
<feature type="region of interest" description="Disordered" evidence="1">
    <location>
        <begin position="269"/>
        <end position="326"/>
    </location>
</feature>
<feature type="unsure residue" description="E or Q" evidence="2">
    <location>
        <position position="209"/>
    </location>
</feature>
<feature type="compositionally biased region" description="Acidic residues" evidence="1">
    <location>
        <begin position="204"/>
        <end position="215"/>
    </location>
</feature>
<feature type="compositionally biased region" description="Basic residues" evidence="1">
    <location>
        <begin position="281"/>
        <end position="294"/>
    </location>
</feature>
<keyword evidence="3" id="KW-1185">Reference proteome</keyword>
<dbReference type="EMBL" id="AABL01002881">
    <property type="protein sequence ID" value="EAA20222.1"/>
    <property type="molecule type" value="Genomic_DNA"/>
</dbReference>
<feature type="region of interest" description="Disordered" evidence="1">
    <location>
        <begin position="201"/>
        <end position="223"/>
    </location>
</feature>
<feature type="region of interest" description="Disordered" evidence="1">
    <location>
        <begin position="244"/>
        <end position="263"/>
    </location>
</feature>